<gene>
    <name evidence="3" type="ORF">AFUS01_LOCUS11429</name>
</gene>
<protein>
    <submittedName>
        <fullName evidence="3">Uncharacterized protein</fullName>
    </submittedName>
</protein>
<feature type="region of interest" description="Disordered" evidence="2">
    <location>
        <begin position="583"/>
        <end position="617"/>
    </location>
</feature>
<feature type="compositionally biased region" description="Acidic residues" evidence="2">
    <location>
        <begin position="591"/>
        <end position="617"/>
    </location>
</feature>
<feature type="coiled-coil region" evidence="1">
    <location>
        <begin position="37"/>
        <end position="179"/>
    </location>
</feature>
<evidence type="ECO:0000256" key="2">
    <source>
        <dbReference type="SAM" id="MobiDB-lite"/>
    </source>
</evidence>
<dbReference type="EMBL" id="CAJVCH010087980">
    <property type="protein sequence ID" value="CAG7722279.1"/>
    <property type="molecule type" value="Genomic_DNA"/>
</dbReference>
<feature type="coiled-coil region" evidence="1">
    <location>
        <begin position="271"/>
        <end position="319"/>
    </location>
</feature>
<evidence type="ECO:0000313" key="3">
    <source>
        <dbReference type="EMBL" id="CAG7722279.1"/>
    </source>
</evidence>
<evidence type="ECO:0000256" key="1">
    <source>
        <dbReference type="SAM" id="Coils"/>
    </source>
</evidence>
<accession>A0A8J2JM72</accession>
<comment type="caution">
    <text evidence="3">The sequence shown here is derived from an EMBL/GenBank/DDBJ whole genome shotgun (WGS) entry which is preliminary data.</text>
</comment>
<proteinExistence type="predicted"/>
<dbReference type="AlphaFoldDB" id="A0A8J2JM72"/>
<organism evidence="3 4">
    <name type="scientific">Allacma fusca</name>
    <dbReference type="NCBI Taxonomy" id="39272"/>
    <lineage>
        <taxon>Eukaryota</taxon>
        <taxon>Metazoa</taxon>
        <taxon>Ecdysozoa</taxon>
        <taxon>Arthropoda</taxon>
        <taxon>Hexapoda</taxon>
        <taxon>Collembola</taxon>
        <taxon>Symphypleona</taxon>
        <taxon>Sminthuridae</taxon>
        <taxon>Allacma</taxon>
    </lineage>
</organism>
<evidence type="ECO:0000313" key="4">
    <source>
        <dbReference type="Proteomes" id="UP000708208"/>
    </source>
</evidence>
<dbReference type="Proteomes" id="UP000708208">
    <property type="component" value="Unassembled WGS sequence"/>
</dbReference>
<keyword evidence="1" id="KW-0175">Coiled coil</keyword>
<reference evidence="3" key="1">
    <citation type="submission" date="2021-06" db="EMBL/GenBank/DDBJ databases">
        <authorList>
            <person name="Hodson N. C."/>
            <person name="Mongue J. A."/>
            <person name="Jaron S. K."/>
        </authorList>
    </citation>
    <scope>NUCLEOTIDE SEQUENCE</scope>
</reference>
<keyword evidence="4" id="KW-1185">Reference proteome</keyword>
<dbReference type="OrthoDB" id="10628372at2759"/>
<name>A0A8J2JM72_9HEXA</name>
<feature type="coiled-coil region" evidence="1">
    <location>
        <begin position="365"/>
        <end position="399"/>
    </location>
</feature>
<sequence length="617" mass="72788">MELPDVETDPISKVDLPQDLMVVGGKKDWDPIEEFWMQKLSKVEEQYETHMVNLERALLEKKVNRRVVSRQDNQIQKLKKQLAEKVQESNKFYKKSSALETDVSTLKTENQKLEEKLSMAVSKFVNVDKDAKVQRAEIRKCNRDMQVLKKKLKQLEHEKRMLTQEVNVKEDEKSRFQQKDATLWRQKSQLLRNLKTLDTERQVQTITNLKLNQTIINVLEDSTLRDKRILLLRRELDEAVQAMKKQRSTLEGCVRQKSLAESKLCDSKVKLKKLKGENRYLRSQLAELNENLSKLQSNLKSLGKERDRLHIELRKTKAQDLAIQNLSRQNAFQKLKLKHKISKLPPIETHLKDDMYDRKCPSVQIDGYKKKIWELERKLADVERKIEESKRRENSYRLRMQRYSALKEQLFWTRKAMLRLEADRQGMEQMIQSFAKTVPRKISFEKLVTDPSILDRIAKHKVLQQRLASQTEKVEHMKEITSFLLKNEEKRRAEDLSGSRQVPSSQPWQLNYWKQRSDMPEVLGGETKAGYYQDYMGFLKQEIPRIKSDLIQLERKKQYLRAQRAASQSRSASVSIIDLDAEDFHQSSLDEVSEEEEEDEEEDEEEEEEVNDAAESV</sequence>